<proteinExistence type="predicted"/>
<evidence type="ECO:0000256" key="1">
    <source>
        <dbReference type="SAM" id="SignalP"/>
    </source>
</evidence>
<dbReference type="WBParaSite" id="NBR_0000669101-mRNA-1">
    <property type="protein sequence ID" value="NBR_0000669101-mRNA-1"/>
    <property type="gene ID" value="NBR_0000669101"/>
</dbReference>
<feature type="chain" id="PRO_5043125054" evidence="1">
    <location>
        <begin position="17"/>
        <end position="168"/>
    </location>
</feature>
<gene>
    <name evidence="2" type="ORF">NBR_LOCUS6692</name>
</gene>
<accession>A0A0N4XV87</accession>
<evidence type="ECO:0000313" key="4">
    <source>
        <dbReference type="WBParaSite" id="NBR_0000669101-mRNA-1"/>
    </source>
</evidence>
<dbReference type="AlphaFoldDB" id="A0A0N4XV87"/>
<reference evidence="4" key="1">
    <citation type="submission" date="2017-02" db="UniProtKB">
        <authorList>
            <consortium name="WormBaseParasite"/>
        </authorList>
    </citation>
    <scope>IDENTIFICATION</scope>
</reference>
<evidence type="ECO:0000313" key="3">
    <source>
        <dbReference type="Proteomes" id="UP000271162"/>
    </source>
</evidence>
<reference evidence="2 3" key="2">
    <citation type="submission" date="2018-11" db="EMBL/GenBank/DDBJ databases">
        <authorList>
            <consortium name="Pathogen Informatics"/>
        </authorList>
    </citation>
    <scope>NUCLEOTIDE SEQUENCE [LARGE SCALE GENOMIC DNA]</scope>
</reference>
<dbReference type="EMBL" id="UYSL01019822">
    <property type="protein sequence ID" value="VDL70281.1"/>
    <property type="molecule type" value="Genomic_DNA"/>
</dbReference>
<evidence type="ECO:0000313" key="2">
    <source>
        <dbReference type="EMBL" id="VDL70281.1"/>
    </source>
</evidence>
<name>A0A0N4XV87_NIPBR</name>
<keyword evidence="1" id="KW-0732">Signal</keyword>
<sequence>MCTALIASCAFFVANARFVGIGIGAGIGNCIDAVTDTIASVGATSEEQLQELVHLMKNTVTITLISPPTPIPTPLLLTIAYLRVNFSILIPSSASPTSFRHRSRLGENQVKSTVFFANFPIEFKVLTDGCMCSRFHLADSKRSSEGKMLNGHFHYERAKRDCSPSNSK</sequence>
<organism evidence="4">
    <name type="scientific">Nippostrongylus brasiliensis</name>
    <name type="common">Rat hookworm</name>
    <dbReference type="NCBI Taxonomy" id="27835"/>
    <lineage>
        <taxon>Eukaryota</taxon>
        <taxon>Metazoa</taxon>
        <taxon>Ecdysozoa</taxon>
        <taxon>Nematoda</taxon>
        <taxon>Chromadorea</taxon>
        <taxon>Rhabditida</taxon>
        <taxon>Rhabditina</taxon>
        <taxon>Rhabditomorpha</taxon>
        <taxon>Strongyloidea</taxon>
        <taxon>Heligmosomidae</taxon>
        <taxon>Nippostrongylus</taxon>
    </lineage>
</organism>
<protein>
    <submittedName>
        <fullName evidence="4">Secreted protein</fullName>
    </submittedName>
</protein>
<feature type="signal peptide" evidence="1">
    <location>
        <begin position="1"/>
        <end position="16"/>
    </location>
</feature>
<keyword evidence="3" id="KW-1185">Reference proteome</keyword>
<dbReference type="Proteomes" id="UP000271162">
    <property type="component" value="Unassembled WGS sequence"/>
</dbReference>